<gene>
    <name evidence="3" type="ORF">DLM65_05385</name>
</gene>
<feature type="region of interest" description="Disordered" evidence="1">
    <location>
        <begin position="68"/>
        <end position="89"/>
    </location>
</feature>
<evidence type="ECO:0000313" key="3">
    <source>
        <dbReference type="EMBL" id="PZR81694.1"/>
    </source>
</evidence>
<dbReference type="EMBL" id="QHBU01000099">
    <property type="protein sequence ID" value="PZR81694.1"/>
    <property type="molecule type" value="Genomic_DNA"/>
</dbReference>
<evidence type="ECO:0000313" key="4">
    <source>
        <dbReference type="Proteomes" id="UP000248724"/>
    </source>
</evidence>
<feature type="domain" description="PA14" evidence="2">
    <location>
        <begin position="671"/>
        <end position="834"/>
    </location>
</feature>
<dbReference type="AlphaFoldDB" id="A0A2W6AE10"/>
<dbReference type="InterPro" id="IPR037524">
    <property type="entry name" value="PA14/GLEYA"/>
</dbReference>
<feature type="compositionally biased region" description="Polar residues" evidence="1">
    <location>
        <begin position="603"/>
        <end position="618"/>
    </location>
</feature>
<reference evidence="3 4" key="1">
    <citation type="journal article" date="2017" name="Nature">
        <title>Atmospheric trace gases support primary production in Antarctic desert surface soil.</title>
        <authorList>
            <person name="Ji M."/>
            <person name="Greening C."/>
            <person name="Vanwonterghem I."/>
            <person name="Carere C.R."/>
            <person name="Bay S.K."/>
            <person name="Steen J.A."/>
            <person name="Montgomery K."/>
            <person name="Lines T."/>
            <person name="Beardall J."/>
            <person name="van Dorst J."/>
            <person name="Snape I."/>
            <person name="Stott M.B."/>
            <person name="Hugenholtz P."/>
            <person name="Ferrari B.C."/>
        </authorList>
    </citation>
    <scope>NUCLEOTIDE SEQUENCE [LARGE SCALE GENOMIC DNA]</scope>
    <source>
        <strain evidence="3">RRmetagenome_bin12</strain>
    </source>
</reference>
<sequence>MLHGRARVGLVALLTAALLVVAFLVPLTARPPPVSATPAGGNVKVLPSAALAGHGPVVPPAGVAASPRVARPFRPGKATGPVGEDPKRRAAAGRVVNNGDGTLTVQVANGPINYRIKDGWSPIDNTVRSQPGGWVGTSANSWTVAFGPGDQGLRLNTTAGVLSVTPVGAAPVAPKVAERPAASSAPTPADVPAGLAPGVVTFASVWPHTDVVDTVGSERLSQDLVLRDGQAPAQFAFDISGAPAVTDPAGGVSLGGAWAGVVSIGDLRVLDANGVDVTNGSGASLSVSGGRMVVRVDPAWLGSLPAKAFPVTIDPEYNFVNPDSATSYPTAGSTVSGDPIRVGTSGSTSWAAAVGFNLGTYEALGAGYRVYDAKLEFPGFNCSCSAPSSSPLKVFDQHGPVGSYAQIGTGPATLVQGPWTGPFVEVGSSVNAALAQGAPTQWFGVTYTGALTQFNVTFLDLTVFLPPAPSQVTNLANNAVLATTTPTLVGAPINPNPDDPNQHQMYDYQVTTGPTPGTGLVIDSGRLCQNTTGQPDSTCSPGGAAVPTWTVPAGVLSEGVTYHAWVLTDWYGNGDQVPDTIPPASSGVAFKIRLGLGAGGPSPTDSVGSVPGQTSTPSAGAPSPGIAGSKVTVNMVDGNMSFTVATPKLATAGGGLGLSLTYNSLSATDQSLNQGLQGLYYNDPSGADVGSDQVGWPGDRLVGVRVDPAVDFDWANSPAVAAQQPGEAAVRWSGSISFPFTGTWALGDISSDGTQISAGTGGSLCPGNTCLSDWGPHAPQVSPTFGSAFTVSSTGPVPIVVDWHHSSNQPQLVQLYAENFATSPPTVYLVPTSWLTHARTVMPAGWTFNSNAGAASLVGLVDHGTSVTAFAADGSGYEFTKTTGGYAAPTETPTANLKVDGSGNFVLDDGAGLVYTFNPQGQPLSVRSATDDLKPASLQYSYTASPPQLTSISDPVSGRSATVVYGGGPGCPRVSGDSPAPPGMLCAINYWDGTRGCPEFR</sequence>
<feature type="non-terminal residue" evidence="3">
    <location>
        <position position="1001"/>
    </location>
</feature>
<accession>A0A2W6AE10</accession>
<dbReference type="SUPFAM" id="SSF56988">
    <property type="entry name" value="Anthrax protective antigen"/>
    <property type="match status" value="1"/>
</dbReference>
<dbReference type="Proteomes" id="UP000248724">
    <property type="component" value="Unassembled WGS sequence"/>
</dbReference>
<feature type="region of interest" description="Disordered" evidence="1">
    <location>
        <begin position="600"/>
        <end position="626"/>
    </location>
</feature>
<comment type="caution">
    <text evidence="3">The sequence shown here is derived from an EMBL/GenBank/DDBJ whole genome shotgun (WGS) entry which is preliminary data.</text>
</comment>
<protein>
    <recommendedName>
        <fullName evidence="2">PA14 domain-containing protein</fullName>
    </recommendedName>
</protein>
<dbReference type="PROSITE" id="PS51820">
    <property type="entry name" value="PA14"/>
    <property type="match status" value="1"/>
</dbReference>
<name>A0A2W6AE10_9BACT</name>
<organism evidence="3 4">
    <name type="scientific">Candidatus Aeolococcus gillhamiae</name>
    <dbReference type="NCBI Taxonomy" id="3127015"/>
    <lineage>
        <taxon>Bacteria</taxon>
        <taxon>Bacillati</taxon>
        <taxon>Candidatus Dormiibacterota</taxon>
        <taxon>Candidatus Dormibacteria</taxon>
        <taxon>Candidatus Aeolococcales</taxon>
        <taxon>Candidatus Aeolococcaceae</taxon>
        <taxon>Candidatus Aeolococcus</taxon>
    </lineage>
</organism>
<evidence type="ECO:0000259" key="2">
    <source>
        <dbReference type="PROSITE" id="PS51820"/>
    </source>
</evidence>
<proteinExistence type="predicted"/>
<evidence type="ECO:0000256" key="1">
    <source>
        <dbReference type="SAM" id="MobiDB-lite"/>
    </source>
</evidence>